<dbReference type="PANTHER" id="PTHR16305">
    <property type="entry name" value="TESTICULAR SOLUBLE ADENYLYL CYCLASE"/>
    <property type="match status" value="1"/>
</dbReference>
<sequence length="321" mass="36311">MWEFTKKPQISKFSSLSAFSEDTSSEILFAELSRMKKKLLLRSCKNVTRFTIGNPLTQKLSEEQLRTIASLLPDIAIASFDYKLQTFQGSILFADISGFTDLSDKYQKLENGASKLSSVLNTYLGSMVQEILSHDGDIIKFAGDAFIAVFKAENDFSIQDAIHRAMDTSLIIQNKCRNYLTEIGVILNVKISITCGDLYFSVIGEAHCSNYIIFGDPVWEAKALENKVTSGEILMTSKAMFFAKESLYIHQYNRQFRYFKLLGFKDGYEFSQGRQEAVLSIFEPELEKTISETSTIIQEISNELSILSFPLERAKDSYACE</sequence>
<dbReference type="Pfam" id="PF00211">
    <property type="entry name" value="Guanylate_cyc"/>
    <property type="match status" value="1"/>
</dbReference>
<dbReference type="CDD" id="cd07302">
    <property type="entry name" value="CHD"/>
    <property type="match status" value="1"/>
</dbReference>
<dbReference type="InterPro" id="IPR001054">
    <property type="entry name" value="A/G_cyclase"/>
</dbReference>
<dbReference type="PROSITE" id="PS50125">
    <property type="entry name" value="GUANYLATE_CYCLASE_2"/>
    <property type="match status" value="1"/>
</dbReference>
<evidence type="ECO:0000313" key="5">
    <source>
        <dbReference type="EMBL" id="CRK95607.1"/>
    </source>
</evidence>
<dbReference type="GO" id="GO:0009190">
    <property type="term" value="P:cyclic nucleotide biosynthetic process"/>
    <property type="evidence" value="ECO:0007669"/>
    <property type="project" value="InterPro"/>
</dbReference>
<keyword evidence="6" id="KW-1185">Reference proteome</keyword>
<evidence type="ECO:0000256" key="1">
    <source>
        <dbReference type="ARBA" id="ARBA00022741"/>
    </source>
</evidence>
<dbReference type="GO" id="GO:0004016">
    <property type="term" value="F:adenylate cyclase activity"/>
    <property type="evidence" value="ECO:0007669"/>
    <property type="project" value="TreeGrafter"/>
</dbReference>
<gene>
    <name evidence="5" type="ORF">CLUMA_CG009066</name>
</gene>
<dbReference type="GO" id="GO:0035556">
    <property type="term" value="P:intracellular signal transduction"/>
    <property type="evidence" value="ECO:0007669"/>
    <property type="project" value="InterPro"/>
</dbReference>
<feature type="domain" description="Guanylate cyclase" evidence="4">
    <location>
        <begin position="90"/>
        <end position="225"/>
    </location>
</feature>
<dbReference type="STRING" id="568069.A0A1J1I5J4"/>
<dbReference type="Gene3D" id="3.30.70.1230">
    <property type="entry name" value="Nucleotide cyclase"/>
    <property type="match status" value="1"/>
</dbReference>
<accession>A0A1J1I5J4</accession>
<dbReference type="OrthoDB" id="194468at2759"/>
<keyword evidence="3" id="KW-0456">Lyase</keyword>
<dbReference type="AlphaFoldDB" id="A0A1J1I5J4"/>
<dbReference type="SMART" id="SM00044">
    <property type="entry name" value="CYCc"/>
    <property type="match status" value="1"/>
</dbReference>
<proteinExistence type="predicted"/>
<organism evidence="5 6">
    <name type="scientific">Clunio marinus</name>
    <dbReference type="NCBI Taxonomy" id="568069"/>
    <lineage>
        <taxon>Eukaryota</taxon>
        <taxon>Metazoa</taxon>
        <taxon>Ecdysozoa</taxon>
        <taxon>Arthropoda</taxon>
        <taxon>Hexapoda</taxon>
        <taxon>Insecta</taxon>
        <taxon>Pterygota</taxon>
        <taxon>Neoptera</taxon>
        <taxon>Endopterygota</taxon>
        <taxon>Diptera</taxon>
        <taxon>Nematocera</taxon>
        <taxon>Chironomoidea</taxon>
        <taxon>Chironomidae</taxon>
        <taxon>Clunio</taxon>
    </lineage>
</organism>
<dbReference type="EMBL" id="CVRI01000042">
    <property type="protein sequence ID" value="CRK95607.1"/>
    <property type="molecule type" value="Genomic_DNA"/>
</dbReference>
<keyword evidence="2" id="KW-0067">ATP-binding</keyword>
<keyword evidence="1" id="KW-0547">Nucleotide-binding</keyword>
<evidence type="ECO:0000259" key="4">
    <source>
        <dbReference type="PROSITE" id="PS50125"/>
    </source>
</evidence>
<evidence type="ECO:0000256" key="2">
    <source>
        <dbReference type="ARBA" id="ARBA00022840"/>
    </source>
</evidence>
<evidence type="ECO:0000313" key="6">
    <source>
        <dbReference type="Proteomes" id="UP000183832"/>
    </source>
</evidence>
<dbReference type="InterPro" id="IPR029787">
    <property type="entry name" value="Nucleotide_cyclase"/>
</dbReference>
<evidence type="ECO:0000256" key="3">
    <source>
        <dbReference type="ARBA" id="ARBA00023239"/>
    </source>
</evidence>
<name>A0A1J1I5J4_9DIPT</name>
<dbReference type="Proteomes" id="UP000183832">
    <property type="component" value="Unassembled WGS sequence"/>
</dbReference>
<dbReference type="GO" id="GO:0005524">
    <property type="term" value="F:ATP binding"/>
    <property type="evidence" value="ECO:0007669"/>
    <property type="project" value="UniProtKB-KW"/>
</dbReference>
<dbReference type="SUPFAM" id="SSF55073">
    <property type="entry name" value="Nucleotide cyclase"/>
    <property type="match status" value="1"/>
</dbReference>
<reference evidence="5 6" key="1">
    <citation type="submission" date="2015-04" db="EMBL/GenBank/DDBJ databases">
        <authorList>
            <person name="Syromyatnikov M.Y."/>
            <person name="Popov V.N."/>
        </authorList>
    </citation>
    <scope>NUCLEOTIDE SEQUENCE [LARGE SCALE GENOMIC DNA]</scope>
</reference>
<protein>
    <submittedName>
        <fullName evidence="5">CLUMA_CG009066, isoform A</fullName>
    </submittedName>
</protein>
<dbReference type="GO" id="GO:0005737">
    <property type="term" value="C:cytoplasm"/>
    <property type="evidence" value="ECO:0007669"/>
    <property type="project" value="TreeGrafter"/>
</dbReference>
<dbReference type="PANTHER" id="PTHR16305:SF28">
    <property type="entry name" value="GUANYLATE CYCLASE DOMAIN-CONTAINING PROTEIN"/>
    <property type="match status" value="1"/>
</dbReference>